<dbReference type="Proteomes" id="UP000076871">
    <property type="component" value="Unassembled WGS sequence"/>
</dbReference>
<gene>
    <name evidence="4" type="ORF">LAESUDRAFT_650006</name>
</gene>
<evidence type="ECO:0000256" key="1">
    <source>
        <dbReference type="ARBA" id="ARBA00010088"/>
    </source>
</evidence>
<name>A0A165EZ29_9APHY</name>
<organism evidence="4 5">
    <name type="scientific">Laetiporus sulphureus 93-53</name>
    <dbReference type="NCBI Taxonomy" id="1314785"/>
    <lineage>
        <taxon>Eukaryota</taxon>
        <taxon>Fungi</taxon>
        <taxon>Dikarya</taxon>
        <taxon>Basidiomycota</taxon>
        <taxon>Agaricomycotina</taxon>
        <taxon>Agaricomycetes</taxon>
        <taxon>Polyporales</taxon>
        <taxon>Laetiporus</taxon>
    </lineage>
</organism>
<dbReference type="GO" id="GO:0006508">
    <property type="term" value="P:proteolysis"/>
    <property type="evidence" value="ECO:0007669"/>
    <property type="project" value="InterPro"/>
</dbReference>
<dbReference type="PANTHER" id="PTHR43433">
    <property type="entry name" value="HYDROLASE, ALPHA/BETA FOLD FAMILY PROTEIN"/>
    <property type="match status" value="1"/>
</dbReference>
<dbReference type="InParanoid" id="A0A165EZ29"/>
<keyword evidence="2" id="KW-0378">Hydrolase</keyword>
<evidence type="ECO:0000256" key="2">
    <source>
        <dbReference type="ARBA" id="ARBA00022801"/>
    </source>
</evidence>
<evidence type="ECO:0000259" key="3">
    <source>
        <dbReference type="Pfam" id="PF00561"/>
    </source>
</evidence>
<dbReference type="STRING" id="1314785.A0A165EZ29"/>
<dbReference type="InterPro" id="IPR050471">
    <property type="entry name" value="AB_hydrolase"/>
</dbReference>
<accession>A0A165EZ29</accession>
<dbReference type="Pfam" id="PF00561">
    <property type="entry name" value="Abhydrolase_1"/>
    <property type="match status" value="1"/>
</dbReference>
<keyword evidence="5" id="KW-1185">Reference proteome</keyword>
<dbReference type="InterPro" id="IPR002410">
    <property type="entry name" value="Peptidase_S33"/>
</dbReference>
<evidence type="ECO:0000313" key="5">
    <source>
        <dbReference type="Proteomes" id="UP000076871"/>
    </source>
</evidence>
<dbReference type="AlphaFoldDB" id="A0A165EZ29"/>
<dbReference type="InterPro" id="IPR000073">
    <property type="entry name" value="AB_hydrolase_1"/>
</dbReference>
<dbReference type="InterPro" id="IPR005945">
    <property type="entry name" value="Pro_imino_pep"/>
</dbReference>
<dbReference type="SUPFAM" id="SSF53474">
    <property type="entry name" value="alpha/beta-Hydrolases"/>
    <property type="match status" value="1"/>
</dbReference>
<dbReference type="OrthoDB" id="190201at2759"/>
<sequence>MATITGTVDFVVGEETFQTWYQVYGDLKSGVRPVITLHGGPGIPHTYMLSHVDLYKLNGIPVIFYDQLGCGNSTHLRHKGKEFWTFELFMDELENLVAKLGIQDSYDVVGHSWGGMLAASFICARQPAGLKRLILFSTPSSMELWQKGTRSLLQGLPENVRESIEKHEAAGTTDSPEYQKAAEVFLAKHVCRIHPPPEDLANAFISQSQDPTVYSIMNGPSEFYITGTIKNWSIIDKLHTIKQPTLVINGAFDEAQDLCVAPLFQHIPKVKWVQFANSSHLASFEERERYMQVLSDFLKLEL</sequence>
<evidence type="ECO:0000313" key="4">
    <source>
        <dbReference type="EMBL" id="KZT08017.1"/>
    </source>
</evidence>
<proteinExistence type="inferred from homology"/>
<dbReference type="InterPro" id="IPR029058">
    <property type="entry name" value="AB_hydrolase_fold"/>
</dbReference>
<dbReference type="EMBL" id="KV427617">
    <property type="protein sequence ID" value="KZT08017.1"/>
    <property type="molecule type" value="Genomic_DNA"/>
</dbReference>
<dbReference type="PRINTS" id="PR00793">
    <property type="entry name" value="PROAMNOPTASE"/>
</dbReference>
<dbReference type="Gene3D" id="3.40.50.1820">
    <property type="entry name" value="alpha/beta hydrolase"/>
    <property type="match status" value="1"/>
</dbReference>
<dbReference type="RefSeq" id="XP_040765757.1">
    <property type="nucleotide sequence ID" value="XM_040904211.1"/>
</dbReference>
<feature type="domain" description="AB hydrolase-1" evidence="3">
    <location>
        <begin position="33"/>
        <end position="286"/>
    </location>
</feature>
<dbReference type="GO" id="GO:0008233">
    <property type="term" value="F:peptidase activity"/>
    <property type="evidence" value="ECO:0007669"/>
    <property type="project" value="InterPro"/>
</dbReference>
<comment type="similarity">
    <text evidence="1">Belongs to the peptidase S33 family.</text>
</comment>
<dbReference type="NCBIfam" id="TIGR01250">
    <property type="entry name" value="pro_imino_pep_2"/>
    <property type="match status" value="1"/>
</dbReference>
<protein>
    <submittedName>
        <fullName evidence="4">Proline-specific peptidase</fullName>
    </submittedName>
</protein>
<reference evidence="4 5" key="1">
    <citation type="journal article" date="2016" name="Mol. Biol. Evol.">
        <title>Comparative Genomics of Early-Diverging Mushroom-Forming Fungi Provides Insights into the Origins of Lignocellulose Decay Capabilities.</title>
        <authorList>
            <person name="Nagy L.G."/>
            <person name="Riley R."/>
            <person name="Tritt A."/>
            <person name="Adam C."/>
            <person name="Daum C."/>
            <person name="Floudas D."/>
            <person name="Sun H."/>
            <person name="Yadav J.S."/>
            <person name="Pangilinan J."/>
            <person name="Larsson K.H."/>
            <person name="Matsuura K."/>
            <person name="Barry K."/>
            <person name="Labutti K."/>
            <person name="Kuo R."/>
            <person name="Ohm R.A."/>
            <person name="Bhattacharya S.S."/>
            <person name="Shirouzu T."/>
            <person name="Yoshinaga Y."/>
            <person name="Martin F.M."/>
            <person name="Grigoriev I.V."/>
            <person name="Hibbett D.S."/>
        </authorList>
    </citation>
    <scope>NUCLEOTIDE SEQUENCE [LARGE SCALE GENOMIC DNA]</scope>
    <source>
        <strain evidence="4 5">93-53</strain>
    </source>
</reference>
<dbReference type="PANTHER" id="PTHR43433:SF5">
    <property type="entry name" value="AB HYDROLASE-1 DOMAIN-CONTAINING PROTEIN"/>
    <property type="match status" value="1"/>
</dbReference>
<dbReference type="PIRSF" id="PIRSF005539">
    <property type="entry name" value="Pept_S33_TRI_F1"/>
    <property type="match status" value="1"/>
</dbReference>
<dbReference type="GeneID" id="63821241"/>